<sequence length="155" mass="17265">MPMPQPRAEHTFLQKLVGRWQVSAAEMSDGSDWIEEVRSLSGLWFVAEGRGNMPDGTPATTLLTLGHNSATGRYLGSWIGTMMEHMWVYDGELSEDGSTLSLYTTGPSFSDPAVTQRYREQIILTGENSRIFTSSAAQPDGGWHSFMRADYRRLA</sequence>
<dbReference type="Proteomes" id="UP000316801">
    <property type="component" value="Unassembled WGS sequence"/>
</dbReference>
<dbReference type="RefSeq" id="WP_143126902.1">
    <property type="nucleotide sequence ID" value="NZ_VJMG01000062.1"/>
</dbReference>
<evidence type="ECO:0000313" key="1">
    <source>
        <dbReference type="EMBL" id="TRL35812.1"/>
    </source>
</evidence>
<dbReference type="Pfam" id="PF07617">
    <property type="entry name" value="DUF1579"/>
    <property type="match status" value="1"/>
</dbReference>
<reference evidence="1 2" key="1">
    <citation type="submission" date="2019-07" db="EMBL/GenBank/DDBJ databases">
        <title>Ln-dependent methylotrophs.</title>
        <authorList>
            <person name="Tani A."/>
        </authorList>
    </citation>
    <scope>NUCLEOTIDE SEQUENCE [LARGE SCALE GENOMIC DNA]</scope>
    <source>
        <strain evidence="1 2">SM12</strain>
    </source>
</reference>
<evidence type="ECO:0000313" key="2">
    <source>
        <dbReference type="Proteomes" id="UP000316801"/>
    </source>
</evidence>
<dbReference type="AlphaFoldDB" id="A0A549T1P2"/>
<organism evidence="1 2">
    <name type="scientific">Rhizobium straminoryzae</name>
    <dbReference type="NCBI Taxonomy" id="1387186"/>
    <lineage>
        <taxon>Bacteria</taxon>
        <taxon>Pseudomonadati</taxon>
        <taxon>Pseudomonadota</taxon>
        <taxon>Alphaproteobacteria</taxon>
        <taxon>Hyphomicrobiales</taxon>
        <taxon>Rhizobiaceae</taxon>
        <taxon>Rhizobium/Agrobacterium group</taxon>
        <taxon>Rhizobium</taxon>
    </lineage>
</organism>
<gene>
    <name evidence="1" type="ORF">FNA46_19520</name>
</gene>
<name>A0A549T1P2_9HYPH</name>
<comment type="caution">
    <text evidence="1">The sequence shown here is derived from an EMBL/GenBank/DDBJ whole genome shotgun (WGS) entry which is preliminary data.</text>
</comment>
<dbReference type="InterPro" id="IPR011473">
    <property type="entry name" value="DUF1579"/>
</dbReference>
<keyword evidence="2" id="KW-1185">Reference proteome</keyword>
<proteinExistence type="predicted"/>
<accession>A0A549T1P2</accession>
<dbReference type="EMBL" id="VJMG01000062">
    <property type="protein sequence ID" value="TRL35812.1"/>
    <property type="molecule type" value="Genomic_DNA"/>
</dbReference>
<protein>
    <submittedName>
        <fullName evidence="1">DUF1579 domain-containing protein</fullName>
    </submittedName>
</protein>